<accession>A0A232EFG4</accession>
<proteinExistence type="predicted"/>
<feature type="region of interest" description="Disordered" evidence="1">
    <location>
        <begin position="1"/>
        <end position="21"/>
    </location>
</feature>
<gene>
    <name evidence="2" type="ORF">TSAR_012478</name>
</gene>
<dbReference type="AlphaFoldDB" id="A0A232EFG4"/>
<name>A0A232EFG4_9HYME</name>
<keyword evidence="3" id="KW-1185">Reference proteome</keyword>
<evidence type="ECO:0000313" key="3">
    <source>
        <dbReference type="Proteomes" id="UP000215335"/>
    </source>
</evidence>
<reference evidence="2 3" key="1">
    <citation type="journal article" date="2017" name="Curr. Biol.">
        <title>The Evolution of Venom by Co-option of Single-Copy Genes.</title>
        <authorList>
            <person name="Martinson E.O."/>
            <person name="Mrinalini"/>
            <person name="Kelkar Y.D."/>
            <person name="Chang C.H."/>
            <person name="Werren J.H."/>
        </authorList>
    </citation>
    <scope>NUCLEOTIDE SEQUENCE [LARGE SCALE GENOMIC DNA]</scope>
    <source>
        <strain evidence="2 3">Alberta</strain>
        <tissue evidence="2">Whole body</tissue>
    </source>
</reference>
<dbReference type="Proteomes" id="UP000215335">
    <property type="component" value="Unassembled WGS sequence"/>
</dbReference>
<feature type="non-terminal residue" evidence="2">
    <location>
        <position position="1"/>
    </location>
</feature>
<organism evidence="2 3">
    <name type="scientific">Trichomalopsis sarcophagae</name>
    <dbReference type="NCBI Taxonomy" id="543379"/>
    <lineage>
        <taxon>Eukaryota</taxon>
        <taxon>Metazoa</taxon>
        <taxon>Ecdysozoa</taxon>
        <taxon>Arthropoda</taxon>
        <taxon>Hexapoda</taxon>
        <taxon>Insecta</taxon>
        <taxon>Pterygota</taxon>
        <taxon>Neoptera</taxon>
        <taxon>Endopterygota</taxon>
        <taxon>Hymenoptera</taxon>
        <taxon>Apocrita</taxon>
        <taxon>Proctotrupomorpha</taxon>
        <taxon>Chalcidoidea</taxon>
        <taxon>Pteromalidae</taxon>
        <taxon>Pteromalinae</taxon>
        <taxon>Trichomalopsis</taxon>
    </lineage>
</organism>
<evidence type="ECO:0000313" key="2">
    <source>
        <dbReference type="EMBL" id="OXU17074.1"/>
    </source>
</evidence>
<protein>
    <submittedName>
        <fullName evidence="2">Uncharacterized protein</fullName>
    </submittedName>
</protein>
<sequence length="63" mass="7371">VRKQTAPPPQQQLHQQNTNQGELDLFCQATTVKKNSKRAFNQPETLIPRNVHRKLNLQFLTNY</sequence>
<dbReference type="EMBL" id="NNAY01005042">
    <property type="protein sequence ID" value="OXU17074.1"/>
    <property type="molecule type" value="Genomic_DNA"/>
</dbReference>
<feature type="compositionally biased region" description="Pro residues" evidence="1">
    <location>
        <begin position="1"/>
        <end position="10"/>
    </location>
</feature>
<comment type="caution">
    <text evidence="2">The sequence shown here is derived from an EMBL/GenBank/DDBJ whole genome shotgun (WGS) entry which is preliminary data.</text>
</comment>
<evidence type="ECO:0000256" key="1">
    <source>
        <dbReference type="SAM" id="MobiDB-lite"/>
    </source>
</evidence>
<feature type="compositionally biased region" description="Low complexity" evidence="1">
    <location>
        <begin position="11"/>
        <end position="20"/>
    </location>
</feature>